<keyword evidence="10" id="KW-1185">Reference proteome</keyword>
<dbReference type="AlphaFoldDB" id="A0A1R4JLE2"/>
<reference evidence="8 10" key="2">
    <citation type="submission" date="2019-03" db="EMBL/GenBank/DDBJ databases">
        <title>Reclassification of Micrococcus aloeverae and Micrococcus yunnanensis as later heterotypic synonyms of Micrococcus luteus.</title>
        <authorList>
            <person name="Huang C.-H."/>
        </authorList>
    </citation>
    <scope>NUCLEOTIDE SEQUENCE [LARGE SCALE GENOMIC DNA]</scope>
    <source>
        <strain evidence="8 10">BCRC 12151</strain>
    </source>
</reference>
<evidence type="ECO:0000256" key="1">
    <source>
        <dbReference type="ARBA" id="ARBA00009437"/>
    </source>
</evidence>
<dbReference type="InterPro" id="IPR005119">
    <property type="entry name" value="LysR_subst-bd"/>
</dbReference>
<evidence type="ECO:0000313" key="9">
    <source>
        <dbReference type="Proteomes" id="UP000196230"/>
    </source>
</evidence>
<dbReference type="EMBL" id="SPKT01000010">
    <property type="protein sequence ID" value="TFH99242.1"/>
    <property type="molecule type" value="Genomic_DNA"/>
</dbReference>
<dbReference type="OrthoDB" id="3252676at2"/>
<dbReference type="GO" id="GO:0003700">
    <property type="term" value="F:DNA-binding transcription factor activity"/>
    <property type="evidence" value="ECO:0007669"/>
    <property type="project" value="InterPro"/>
</dbReference>
<organism evidence="7 9">
    <name type="scientific">Micrococcus lylae</name>
    <dbReference type="NCBI Taxonomy" id="1273"/>
    <lineage>
        <taxon>Bacteria</taxon>
        <taxon>Bacillati</taxon>
        <taxon>Actinomycetota</taxon>
        <taxon>Actinomycetes</taxon>
        <taxon>Micrococcales</taxon>
        <taxon>Micrococcaceae</taxon>
        <taxon>Micrococcus</taxon>
    </lineage>
</organism>
<protein>
    <submittedName>
        <fullName evidence="7 8">Transcriptional regulator</fullName>
    </submittedName>
</protein>
<dbReference type="Pfam" id="PF03466">
    <property type="entry name" value="LysR_substrate"/>
    <property type="match status" value="1"/>
</dbReference>
<evidence type="ECO:0000313" key="8">
    <source>
        <dbReference type="EMBL" id="TFH99242.1"/>
    </source>
</evidence>
<dbReference type="PANTHER" id="PTHR30579">
    <property type="entry name" value="TRANSCRIPTIONAL REGULATOR"/>
    <property type="match status" value="1"/>
</dbReference>
<evidence type="ECO:0000256" key="2">
    <source>
        <dbReference type="ARBA" id="ARBA00023015"/>
    </source>
</evidence>
<evidence type="ECO:0000259" key="6">
    <source>
        <dbReference type="PROSITE" id="PS50931"/>
    </source>
</evidence>
<dbReference type="Gene3D" id="3.40.190.290">
    <property type="match status" value="1"/>
</dbReference>
<name>A0A1R4JLE2_9MICC</name>
<keyword evidence="4" id="KW-0010">Activator</keyword>
<dbReference type="Pfam" id="PF00126">
    <property type="entry name" value="HTH_1"/>
    <property type="match status" value="1"/>
</dbReference>
<dbReference type="GO" id="GO:0003677">
    <property type="term" value="F:DNA binding"/>
    <property type="evidence" value="ECO:0007669"/>
    <property type="project" value="UniProtKB-KW"/>
</dbReference>
<proteinExistence type="inferred from homology"/>
<comment type="similarity">
    <text evidence="1">Belongs to the LysR transcriptional regulatory family.</text>
</comment>
<dbReference type="RefSeq" id="WP_067190015.1">
    <property type="nucleotide sequence ID" value="NZ_FUKP01000063.1"/>
</dbReference>
<dbReference type="Proteomes" id="UP000196230">
    <property type="component" value="Unassembled WGS sequence"/>
</dbReference>
<evidence type="ECO:0000256" key="5">
    <source>
        <dbReference type="ARBA" id="ARBA00023163"/>
    </source>
</evidence>
<dbReference type="InterPro" id="IPR000847">
    <property type="entry name" value="LysR_HTH_N"/>
</dbReference>
<dbReference type="PANTHER" id="PTHR30579:SF2">
    <property type="entry name" value="HTH-TYPE TRANSCRIPTIONAL REGULATOR ARGP"/>
    <property type="match status" value="1"/>
</dbReference>
<dbReference type="InterPro" id="IPR050176">
    <property type="entry name" value="LTTR"/>
</dbReference>
<dbReference type="Gene3D" id="1.10.10.10">
    <property type="entry name" value="Winged helix-like DNA-binding domain superfamily/Winged helix DNA-binding domain"/>
    <property type="match status" value="1"/>
</dbReference>
<keyword evidence="3 8" id="KW-0238">DNA-binding</keyword>
<dbReference type="NCBIfam" id="TIGR03298">
    <property type="entry name" value="argP"/>
    <property type="match status" value="1"/>
</dbReference>
<dbReference type="InterPro" id="IPR036390">
    <property type="entry name" value="WH_DNA-bd_sf"/>
</dbReference>
<dbReference type="InterPro" id="IPR036388">
    <property type="entry name" value="WH-like_DNA-bd_sf"/>
</dbReference>
<evidence type="ECO:0000313" key="7">
    <source>
        <dbReference type="EMBL" id="SJN32613.1"/>
    </source>
</evidence>
<dbReference type="NCBIfam" id="NF002964">
    <property type="entry name" value="PRK03635.1"/>
    <property type="match status" value="1"/>
</dbReference>
<keyword evidence="2" id="KW-0805">Transcription regulation</keyword>
<evidence type="ECO:0000256" key="3">
    <source>
        <dbReference type="ARBA" id="ARBA00023125"/>
    </source>
</evidence>
<gene>
    <name evidence="8" type="ORF">E4A49_06230</name>
    <name evidence="7" type="ORF">FM125_09150</name>
</gene>
<dbReference type="Proteomes" id="UP000297477">
    <property type="component" value="Unassembled WGS sequence"/>
</dbReference>
<dbReference type="SUPFAM" id="SSF46785">
    <property type="entry name" value="Winged helix' DNA-binding domain"/>
    <property type="match status" value="1"/>
</dbReference>
<keyword evidence="5" id="KW-0804">Transcription</keyword>
<accession>A0A1R4JLE2</accession>
<evidence type="ECO:0000256" key="4">
    <source>
        <dbReference type="ARBA" id="ARBA00023159"/>
    </source>
</evidence>
<sequence length="291" mass="31342">MNSDHLRALAAAVDEGTFDAAAASLRISGSALSQRIRALEKQVGQVLLTRTVPVQATSAGEHMLRLARQVLALEDDALSTLGVGEQGRTRLPIAVNADSLDTWFLGVLKRAATWDDVVLNIHAEDQAHTARLLRSGTVMAVVTAVPEPVSGCVVVPLGTMRYHAVTTRFLADLHRREDGTPDLTTLPAVDYGVRDLLQHQVLVRAGLGTPPHHLIPSVTAYYRAVTGGLGWGMIPDSQMPAGVLEGTHPELTTIPDLGDMDVELHWQRWNSGPDSLDRLTEAVIAAAQDMR</sequence>
<dbReference type="PROSITE" id="PS50931">
    <property type="entry name" value="HTH_LYSR"/>
    <property type="match status" value="1"/>
</dbReference>
<dbReference type="EMBL" id="FUKP01000063">
    <property type="protein sequence ID" value="SJN32613.1"/>
    <property type="molecule type" value="Genomic_DNA"/>
</dbReference>
<dbReference type="SUPFAM" id="SSF53850">
    <property type="entry name" value="Periplasmic binding protein-like II"/>
    <property type="match status" value="1"/>
</dbReference>
<feature type="domain" description="HTH lysR-type" evidence="6">
    <location>
        <begin position="1"/>
        <end position="57"/>
    </location>
</feature>
<dbReference type="InterPro" id="IPR017685">
    <property type="entry name" value="ArgP"/>
</dbReference>
<reference evidence="7 9" key="1">
    <citation type="submission" date="2017-02" db="EMBL/GenBank/DDBJ databases">
        <authorList>
            <person name="Peterson S.W."/>
        </authorList>
    </citation>
    <scope>NUCLEOTIDE SEQUENCE [LARGE SCALE GENOMIC DNA]</scope>
    <source>
        <strain evidence="7 9">2B3F</strain>
    </source>
</reference>
<evidence type="ECO:0000313" key="10">
    <source>
        <dbReference type="Proteomes" id="UP000297477"/>
    </source>
</evidence>